<evidence type="ECO:0000313" key="2">
    <source>
        <dbReference type="EMBL" id="OGY12349.1"/>
    </source>
</evidence>
<dbReference type="AlphaFoldDB" id="A0A1G1VAD3"/>
<proteinExistence type="predicted"/>
<organism evidence="2 3">
    <name type="scientific">Candidatus Blackburnbacteria bacterium RIFCSPHIGHO2_02_FULL_44_20</name>
    <dbReference type="NCBI Taxonomy" id="1797516"/>
    <lineage>
        <taxon>Bacteria</taxon>
        <taxon>Candidatus Blackburniibacteriota</taxon>
    </lineage>
</organism>
<sequence>MEKSVDLSKILKGYISGWVAISIDYKKVVASAPTMKELDKKLKKLGNPKVVLIPGMEDYGPIIATL</sequence>
<dbReference type="Pfam" id="PF18929">
    <property type="entry name" value="DUF5678"/>
    <property type="match status" value="1"/>
</dbReference>
<comment type="caution">
    <text evidence="2">The sequence shown here is derived from an EMBL/GenBank/DDBJ whole genome shotgun (WGS) entry which is preliminary data.</text>
</comment>
<reference evidence="2 3" key="1">
    <citation type="journal article" date="2016" name="Nat. Commun.">
        <title>Thousands of microbial genomes shed light on interconnected biogeochemical processes in an aquifer system.</title>
        <authorList>
            <person name="Anantharaman K."/>
            <person name="Brown C.T."/>
            <person name="Hug L.A."/>
            <person name="Sharon I."/>
            <person name="Castelle C.J."/>
            <person name="Probst A.J."/>
            <person name="Thomas B.C."/>
            <person name="Singh A."/>
            <person name="Wilkins M.J."/>
            <person name="Karaoz U."/>
            <person name="Brodie E.L."/>
            <person name="Williams K.H."/>
            <person name="Hubbard S.S."/>
            <person name="Banfield J.F."/>
        </authorList>
    </citation>
    <scope>NUCLEOTIDE SEQUENCE [LARGE SCALE GENOMIC DNA]</scope>
</reference>
<dbReference type="Proteomes" id="UP000178319">
    <property type="component" value="Unassembled WGS sequence"/>
</dbReference>
<protein>
    <recommendedName>
        <fullName evidence="1">DUF5678 domain-containing protein</fullName>
    </recommendedName>
</protein>
<feature type="domain" description="DUF5678" evidence="1">
    <location>
        <begin position="18"/>
        <end position="55"/>
    </location>
</feature>
<dbReference type="InterPro" id="IPR043734">
    <property type="entry name" value="DUF5678"/>
</dbReference>
<evidence type="ECO:0000313" key="3">
    <source>
        <dbReference type="Proteomes" id="UP000178319"/>
    </source>
</evidence>
<name>A0A1G1VAD3_9BACT</name>
<dbReference type="EMBL" id="MHBZ01000001">
    <property type="protein sequence ID" value="OGY12349.1"/>
    <property type="molecule type" value="Genomic_DNA"/>
</dbReference>
<dbReference type="STRING" id="1797516.A3D26_01845"/>
<accession>A0A1G1VAD3</accession>
<gene>
    <name evidence="2" type="ORF">A3D26_01845</name>
</gene>
<evidence type="ECO:0000259" key="1">
    <source>
        <dbReference type="Pfam" id="PF18929"/>
    </source>
</evidence>